<dbReference type="NCBIfam" id="NF000582">
    <property type="entry name" value="PRK00006.1"/>
    <property type="match status" value="1"/>
</dbReference>
<evidence type="ECO:0000256" key="2">
    <source>
        <dbReference type="ARBA" id="ARBA00002923"/>
    </source>
</evidence>
<evidence type="ECO:0000256" key="5">
    <source>
        <dbReference type="ARBA" id="ARBA00022490"/>
    </source>
</evidence>
<dbReference type="EC" id="3.5.1.108" evidence="17"/>
<evidence type="ECO:0000256" key="7">
    <source>
        <dbReference type="ARBA" id="ARBA00022556"/>
    </source>
</evidence>
<protein>
    <recommendedName>
        <fullName evidence="17 18">Multifunctional fusion protein</fullName>
    </recommendedName>
    <domain>
        <recommendedName>
            <fullName evidence="18">3-hydroxyacyl-[acyl-carrier-protein] dehydratase FabZ</fullName>
            <ecNumber evidence="18">4.2.1.59</ecNumber>
        </recommendedName>
        <alternativeName>
            <fullName evidence="18">(3R)-hydroxymyristoyl-[acyl-carrier-protein] dehydratase</fullName>
        </alternativeName>
        <alternativeName>
            <fullName evidence="18">Beta-hydroxyacyl-ACP dehydratase</fullName>
            <shortName evidence="18">(3R)-hydroxymyristoyl-ACP dehydrase</shortName>
        </alternativeName>
    </domain>
    <domain>
        <recommendedName>
            <fullName evidence="17">UDP-3-O-acyl-N-acetylglucosamine deacetylase</fullName>
            <shortName evidence="17">UDP-3-O-acyl-GlcNAc deacetylase</shortName>
            <ecNumber evidence="17">3.5.1.108</ecNumber>
        </recommendedName>
        <alternativeName>
            <fullName evidence="17">UDP-3-O-[R-3-hydroxymyristoyl]-N-acetylglucosamine deacetylase</fullName>
        </alternativeName>
    </domain>
</protein>
<dbReference type="GO" id="GO:0009245">
    <property type="term" value="P:lipid A biosynthetic process"/>
    <property type="evidence" value="ECO:0007669"/>
    <property type="project" value="UniProtKB-UniRule"/>
</dbReference>
<dbReference type="GO" id="GO:0005737">
    <property type="term" value="C:cytoplasm"/>
    <property type="evidence" value="ECO:0007669"/>
    <property type="project" value="UniProtKB-SubCell"/>
</dbReference>
<evidence type="ECO:0000313" key="20">
    <source>
        <dbReference type="Proteomes" id="UP000223913"/>
    </source>
</evidence>
<dbReference type="FunFam" id="3.10.129.10:FF:000001">
    <property type="entry name" value="3-hydroxyacyl-[acyl-carrier-protein] dehydratase FabZ"/>
    <property type="match status" value="1"/>
</dbReference>
<evidence type="ECO:0000256" key="11">
    <source>
        <dbReference type="ARBA" id="ARBA00023098"/>
    </source>
</evidence>
<evidence type="ECO:0000256" key="16">
    <source>
        <dbReference type="ARBA" id="ARBA00061355"/>
    </source>
</evidence>
<evidence type="ECO:0000313" key="19">
    <source>
        <dbReference type="EMBL" id="PHN08319.1"/>
    </source>
</evidence>
<comment type="caution">
    <text evidence="19">The sequence shown here is derived from an EMBL/GenBank/DDBJ whole genome shotgun (WGS) entry which is preliminary data.</text>
</comment>
<dbReference type="GO" id="GO:0016020">
    <property type="term" value="C:membrane"/>
    <property type="evidence" value="ECO:0007669"/>
    <property type="project" value="GOC"/>
</dbReference>
<accession>A0A2D0NJD8</accession>
<evidence type="ECO:0000256" key="10">
    <source>
        <dbReference type="ARBA" id="ARBA00022833"/>
    </source>
</evidence>
<evidence type="ECO:0000256" key="8">
    <source>
        <dbReference type="ARBA" id="ARBA00022723"/>
    </source>
</evidence>
<keyword evidence="10 17" id="KW-0862">Zinc</keyword>
<dbReference type="InterPro" id="IPR004463">
    <property type="entry name" value="UDP-acyl_GlcNac_deAcase"/>
</dbReference>
<gene>
    <name evidence="18" type="primary">fabZ</name>
    <name evidence="17" type="synonym">lpxC</name>
    <name evidence="19" type="ORF">CRP01_03070</name>
</gene>
<dbReference type="AlphaFoldDB" id="A0A2D0NJD8"/>
<organism evidence="19 20">
    <name type="scientific">Flavilitoribacter nigricans (strain ATCC 23147 / DSM 23189 / NBRC 102662 / NCIMB 1420 / SS-2)</name>
    <name type="common">Lewinella nigricans</name>
    <dbReference type="NCBI Taxonomy" id="1122177"/>
    <lineage>
        <taxon>Bacteria</taxon>
        <taxon>Pseudomonadati</taxon>
        <taxon>Bacteroidota</taxon>
        <taxon>Saprospiria</taxon>
        <taxon>Saprospirales</taxon>
        <taxon>Lewinellaceae</taxon>
        <taxon>Flavilitoribacter</taxon>
    </lineage>
</organism>
<dbReference type="GO" id="GO:0046872">
    <property type="term" value="F:metal ion binding"/>
    <property type="evidence" value="ECO:0007669"/>
    <property type="project" value="UniProtKB-KW"/>
</dbReference>
<keyword evidence="20" id="KW-1185">Reference proteome</keyword>
<reference evidence="19 20" key="1">
    <citation type="submission" date="2017-10" db="EMBL/GenBank/DDBJ databases">
        <title>The draft genome sequence of Lewinella nigricans NBRC 102662.</title>
        <authorList>
            <person name="Wang K."/>
        </authorList>
    </citation>
    <scope>NUCLEOTIDE SEQUENCE [LARGE SCALE GENOMIC DNA]</scope>
    <source>
        <strain evidence="19 20">NBRC 102662</strain>
    </source>
</reference>
<dbReference type="Gene3D" id="3.30.230.20">
    <property type="entry name" value="lpxc deacetylase, domain 1"/>
    <property type="match status" value="1"/>
</dbReference>
<keyword evidence="5 18" id="KW-0963">Cytoplasm</keyword>
<feature type="binding site" evidence="17">
    <location>
        <position position="263"/>
    </location>
    <ligand>
        <name>Zn(2+)</name>
        <dbReference type="ChEBI" id="CHEBI:29105"/>
    </ligand>
</feature>
<dbReference type="EMBL" id="PDUD01000002">
    <property type="protein sequence ID" value="PHN08319.1"/>
    <property type="molecule type" value="Genomic_DNA"/>
</dbReference>
<comment type="catalytic activity">
    <reaction evidence="13 17">
        <text>a UDP-3-O-[(3R)-3-hydroxyacyl]-N-acetyl-alpha-D-glucosamine + H2O = a UDP-3-O-[(3R)-3-hydroxyacyl]-alpha-D-glucosamine + acetate</text>
        <dbReference type="Rhea" id="RHEA:67816"/>
        <dbReference type="ChEBI" id="CHEBI:15377"/>
        <dbReference type="ChEBI" id="CHEBI:30089"/>
        <dbReference type="ChEBI" id="CHEBI:137740"/>
        <dbReference type="ChEBI" id="CHEBI:173225"/>
        <dbReference type="EC" id="3.5.1.108"/>
    </reaction>
</comment>
<comment type="catalytic activity">
    <reaction evidence="18">
        <text>a (3R)-hydroxyacyl-[ACP] = a (2E)-enoyl-[ACP] + H2O</text>
        <dbReference type="Rhea" id="RHEA:13097"/>
        <dbReference type="Rhea" id="RHEA-COMP:9925"/>
        <dbReference type="Rhea" id="RHEA-COMP:9945"/>
        <dbReference type="ChEBI" id="CHEBI:15377"/>
        <dbReference type="ChEBI" id="CHEBI:78784"/>
        <dbReference type="ChEBI" id="CHEBI:78827"/>
        <dbReference type="EC" id="4.2.1.59"/>
    </reaction>
</comment>
<dbReference type="SUPFAM" id="SSF54637">
    <property type="entry name" value="Thioesterase/thiol ester dehydrase-isomerase"/>
    <property type="match status" value="1"/>
</dbReference>
<comment type="subcellular location">
    <subcellularLocation>
        <location evidence="3 18">Cytoplasm</location>
    </subcellularLocation>
</comment>
<dbReference type="EC" id="4.2.1.59" evidence="18"/>
<comment type="function">
    <text evidence="14 18">Involved in unsaturated fatty acids biosynthesis. Catalyzes the dehydration of short chain beta-hydroxyacyl-ACPs and long chain saturated and unsaturated beta-hydroxyacyl-ACPs.</text>
</comment>
<feature type="binding site" evidence="17">
    <location>
        <position position="77"/>
    </location>
    <ligand>
        <name>Zn(2+)</name>
        <dbReference type="ChEBI" id="CHEBI:29105"/>
    </ligand>
</feature>
<sequence>MKQRTLKEPVTLSGVGLHTGSVVNITFKPAPEDHGYKFVRTDLESQPVIHADVNRVVSTDRNTCLQVGDAQVKTVEHALSALRGLGVDNALIEIDGPEVPIMDGSAYPFVEAMVKAGIEEQEVDREYFVVEEPIVYRSEDGSTEIMALPSDGFEITTMIDFNSPVLGQQYASLNNLDDYANEIAPCRTFVFLHELEALIDRDLIKGGDLENAIVIVDRPVKQSTLNGLATKLGKPNIEVAEEGILNTLKLQFKNEPARHKLLDIIGDTSLLGKPIKGRIIATKPGHRANIEFTKLLKKSYLEQRKLRGKPKYDPNEEPVMDNVTIAQWLPHRYPLLLVDKIIELSKEVVVGVKSVTFNEYFFQGHFPGNPVMPGVLIIEALAQTGGILAMHNVGDPGHWDTYFIKIDNVKFKQMVQPGDTLLLKMELMAPIRRGICQMQATAYVGNKIAAEGELTAQIVKRS</sequence>
<dbReference type="InterPro" id="IPR020568">
    <property type="entry name" value="Ribosomal_Su5_D2-typ_SF"/>
</dbReference>
<dbReference type="PANTHER" id="PTHR33694:SF1">
    <property type="entry name" value="UDP-3-O-ACYL-N-ACETYLGLUCOSAMINE DEACETYLASE 1, MITOCHONDRIAL-RELATED"/>
    <property type="match status" value="1"/>
</dbReference>
<evidence type="ECO:0000256" key="12">
    <source>
        <dbReference type="ARBA" id="ARBA00023239"/>
    </source>
</evidence>
<dbReference type="UniPathway" id="UPA00359">
    <property type="reaction ID" value="UER00478"/>
</dbReference>
<dbReference type="InterPro" id="IPR029069">
    <property type="entry name" value="HotDog_dom_sf"/>
</dbReference>
<dbReference type="GO" id="GO:0103117">
    <property type="term" value="F:UDP-3-O-acyl-N-acetylglucosamine deacetylase activity"/>
    <property type="evidence" value="ECO:0007669"/>
    <property type="project" value="UniProtKB-UniRule"/>
</dbReference>
<evidence type="ECO:0000256" key="4">
    <source>
        <dbReference type="ARBA" id="ARBA00005002"/>
    </source>
</evidence>
<dbReference type="InterPro" id="IPR011334">
    <property type="entry name" value="UDP-acyl_GlcNac_deAcase_C"/>
</dbReference>
<dbReference type="RefSeq" id="WP_099148521.1">
    <property type="nucleotide sequence ID" value="NZ_PDUD01000002.1"/>
</dbReference>
<dbReference type="GO" id="GO:0019171">
    <property type="term" value="F:(3R)-hydroxyacyl-[acyl-carrier-protein] dehydratase activity"/>
    <property type="evidence" value="ECO:0007669"/>
    <property type="project" value="UniProtKB-EC"/>
</dbReference>
<dbReference type="OrthoDB" id="9772788at2"/>
<keyword evidence="11 17" id="KW-0443">Lipid metabolism</keyword>
<comment type="similarity">
    <text evidence="17">Belongs to the LpxC family.</text>
</comment>
<keyword evidence="12 18" id="KW-0456">Lyase</keyword>
<proteinExistence type="inferred from homology"/>
<dbReference type="Gene3D" id="3.10.129.10">
    <property type="entry name" value="Hotdog Thioesterase"/>
    <property type="match status" value="1"/>
</dbReference>
<dbReference type="NCBIfam" id="NF009667">
    <property type="entry name" value="PRK13188.1"/>
    <property type="match status" value="1"/>
</dbReference>
<comment type="similarity">
    <text evidence="15">In the N-terminal section; belongs to the LpxC family.</text>
</comment>
<dbReference type="InterPro" id="IPR010084">
    <property type="entry name" value="FabZ"/>
</dbReference>
<dbReference type="CDD" id="cd01288">
    <property type="entry name" value="FabZ"/>
    <property type="match status" value="1"/>
</dbReference>
<name>A0A2D0NJD8_FLAN2</name>
<dbReference type="Pfam" id="PF07977">
    <property type="entry name" value="FabA"/>
    <property type="match status" value="1"/>
</dbReference>
<dbReference type="NCBIfam" id="TIGR00325">
    <property type="entry name" value="lpxC"/>
    <property type="match status" value="1"/>
</dbReference>
<dbReference type="HAMAP" id="MF_00406">
    <property type="entry name" value="FabZ"/>
    <property type="match status" value="1"/>
</dbReference>
<dbReference type="Proteomes" id="UP000223913">
    <property type="component" value="Unassembled WGS sequence"/>
</dbReference>
<dbReference type="Pfam" id="PF03331">
    <property type="entry name" value="LpxC"/>
    <property type="match status" value="2"/>
</dbReference>
<feature type="active site" evidence="18">
    <location>
        <position position="365"/>
    </location>
</feature>
<evidence type="ECO:0000256" key="13">
    <source>
        <dbReference type="ARBA" id="ARBA00024535"/>
    </source>
</evidence>
<dbReference type="GO" id="GO:0006633">
    <property type="term" value="P:fatty acid biosynthetic process"/>
    <property type="evidence" value="ECO:0007669"/>
    <property type="project" value="UniProtKB-UniRule"/>
</dbReference>
<evidence type="ECO:0000256" key="1">
    <source>
        <dbReference type="ARBA" id="ARBA00001947"/>
    </source>
</evidence>
<dbReference type="HAMAP" id="MF_00388">
    <property type="entry name" value="LpxC"/>
    <property type="match status" value="1"/>
</dbReference>
<comment type="pathway">
    <text evidence="4 17">Glycolipid biosynthesis; lipid IV(A) biosynthesis; lipid IV(A) from (3R)-3-hydroxytetradecanoyl-[acyl-carrier-protein] and UDP-N-acetyl-alpha-D-glucosamine: step 2/6.</text>
</comment>
<keyword evidence="8 17" id="KW-0479">Metal-binding</keyword>
<evidence type="ECO:0000256" key="18">
    <source>
        <dbReference type="HAMAP-Rule" id="MF_00406"/>
    </source>
</evidence>
<comment type="cofactor">
    <cofactor evidence="1 17">
        <name>Zn(2+)</name>
        <dbReference type="ChEBI" id="CHEBI:29105"/>
    </cofactor>
</comment>
<evidence type="ECO:0000256" key="14">
    <source>
        <dbReference type="ARBA" id="ARBA00025049"/>
    </source>
</evidence>
<comment type="function">
    <text evidence="2 17">Catalyzes the hydrolysis of UDP-3-O-myristoyl-N-acetylglucosamine to form UDP-3-O-myristoylglucosamine and acetate, the committed step in lipid A biosynthesis.</text>
</comment>
<evidence type="ECO:0000256" key="6">
    <source>
        <dbReference type="ARBA" id="ARBA00022516"/>
    </source>
</evidence>
<dbReference type="Gene3D" id="3.30.1700.10">
    <property type="entry name" value="lpxc deacetylase, domain 2"/>
    <property type="match status" value="1"/>
</dbReference>
<dbReference type="NCBIfam" id="TIGR01750">
    <property type="entry name" value="fabZ"/>
    <property type="match status" value="1"/>
</dbReference>
<keyword evidence="7 17" id="KW-0441">Lipid A biosynthesis</keyword>
<keyword evidence="6 17" id="KW-0444">Lipid biosynthesis</keyword>
<comment type="similarity">
    <text evidence="18">Belongs to the thioester dehydratase family. FabZ subfamily.</text>
</comment>
<dbReference type="SUPFAM" id="SSF54211">
    <property type="entry name" value="Ribosomal protein S5 domain 2-like"/>
    <property type="match status" value="2"/>
</dbReference>
<comment type="similarity">
    <text evidence="16">In the C-terminal section; belongs to the thioester dehydratase family.</text>
</comment>
<dbReference type="PANTHER" id="PTHR33694">
    <property type="entry name" value="UDP-3-O-ACYL-N-ACETYLGLUCOSAMINE DEACETYLASE 1, MITOCHONDRIAL-RELATED"/>
    <property type="match status" value="1"/>
</dbReference>
<feature type="binding site" evidence="17">
    <location>
        <position position="259"/>
    </location>
    <ligand>
        <name>Zn(2+)</name>
        <dbReference type="ChEBI" id="CHEBI:29105"/>
    </ligand>
</feature>
<feature type="active site" description="Proton donor" evidence="17">
    <location>
        <position position="286"/>
    </location>
</feature>
<keyword evidence="9 17" id="KW-0378">Hydrolase</keyword>
<evidence type="ECO:0000256" key="9">
    <source>
        <dbReference type="ARBA" id="ARBA00022801"/>
    </source>
</evidence>
<dbReference type="InterPro" id="IPR013114">
    <property type="entry name" value="FabA_FabZ"/>
</dbReference>
<evidence type="ECO:0000256" key="3">
    <source>
        <dbReference type="ARBA" id="ARBA00004496"/>
    </source>
</evidence>
<evidence type="ECO:0000256" key="15">
    <source>
        <dbReference type="ARBA" id="ARBA00061221"/>
    </source>
</evidence>
<dbReference type="InterPro" id="IPR015870">
    <property type="entry name" value="UDP-acyl_N-AcGlcN_deAcase_N"/>
</dbReference>
<evidence type="ECO:0000256" key="17">
    <source>
        <dbReference type="HAMAP-Rule" id="MF_00388"/>
    </source>
</evidence>